<dbReference type="EMBL" id="JAIQCJ010002247">
    <property type="protein sequence ID" value="KAJ8778248.1"/>
    <property type="molecule type" value="Genomic_DNA"/>
</dbReference>
<gene>
    <name evidence="2" type="ORF">J1605_013747</name>
</gene>
<dbReference type="PANTHER" id="PTHR42908">
    <property type="entry name" value="TRANSLATION ELONGATION FACTOR-RELATED"/>
    <property type="match status" value="1"/>
</dbReference>
<sequence length="316" mass="35114">MVCQKLPSPLDITAERVEKLMCAGSQTFDSLPPETQALKAAFMKCGSEDTAPVIIFVSKMFAVDAKALPQNKPRPLTQEEIAERREHARRRHAEKLAAAQGQAPLEPTQDGSALETSPQGEEPKGDEQEVESETPKPVPQEGNDQEPFIAFARVFSGVARRGKKLFVLGPKYSPLEFLQRVPLGFSAPLDDLPPVPHMACCTLENLYLLMGRELEDLEKVPPGNVLDDTPAEYEGKGVFQCEAEREQLNSATMATSSVGDSDTQDENRKPVYYLSQFITQKTNMDTSSLRVNIEDTNGHTERYGISKEKDQFERQE</sequence>
<organism evidence="2 3">
    <name type="scientific">Eschrichtius robustus</name>
    <name type="common">California gray whale</name>
    <name type="synonym">Eschrichtius gibbosus</name>
    <dbReference type="NCBI Taxonomy" id="9764"/>
    <lineage>
        <taxon>Eukaryota</taxon>
        <taxon>Metazoa</taxon>
        <taxon>Chordata</taxon>
        <taxon>Craniata</taxon>
        <taxon>Vertebrata</taxon>
        <taxon>Euteleostomi</taxon>
        <taxon>Mammalia</taxon>
        <taxon>Eutheria</taxon>
        <taxon>Laurasiatheria</taxon>
        <taxon>Artiodactyla</taxon>
        <taxon>Whippomorpha</taxon>
        <taxon>Cetacea</taxon>
        <taxon>Mysticeti</taxon>
        <taxon>Eschrichtiidae</taxon>
        <taxon>Eschrichtius</taxon>
    </lineage>
</organism>
<protein>
    <submittedName>
        <fullName evidence="2">Uncharacterized protein</fullName>
    </submittedName>
</protein>
<dbReference type="PANTHER" id="PTHR42908:SF3">
    <property type="entry name" value="ELONGATION FACTOR-LIKE GTPASE 1"/>
    <property type="match status" value="1"/>
</dbReference>
<evidence type="ECO:0000313" key="2">
    <source>
        <dbReference type="EMBL" id="KAJ8778248.1"/>
    </source>
</evidence>
<dbReference type="SUPFAM" id="SSF50447">
    <property type="entry name" value="Translation proteins"/>
    <property type="match status" value="1"/>
</dbReference>
<dbReference type="GO" id="GO:0043022">
    <property type="term" value="F:ribosome binding"/>
    <property type="evidence" value="ECO:0007669"/>
    <property type="project" value="TreeGrafter"/>
</dbReference>
<dbReference type="CDD" id="cd16268">
    <property type="entry name" value="EF2_II"/>
    <property type="match status" value="1"/>
</dbReference>
<feature type="region of interest" description="Disordered" evidence="1">
    <location>
        <begin position="294"/>
        <end position="316"/>
    </location>
</feature>
<dbReference type="Gene3D" id="2.40.30.10">
    <property type="entry name" value="Translation factors"/>
    <property type="match status" value="1"/>
</dbReference>
<evidence type="ECO:0000256" key="1">
    <source>
        <dbReference type="SAM" id="MobiDB-lite"/>
    </source>
</evidence>
<comment type="caution">
    <text evidence="2">The sequence shown here is derived from an EMBL/GenBank/DDBJ whole genome shotgun (WGS) entry which is preliminary data.</text>
</comment>
<keyword evidence="3" id="KW-1185">Reference proteome</keyword>
<dbReference type="InterPro" id="IPR009000">
    <property type="entry name" value="Transl_B-barrel_sf"/>
</dbReference>
<reference evidence="2 3" key="1">
    <citation type="submission" date="2022-11" db="EMBL/GenBank/DDBJ databases">
        <title>Whole genome sequence of Eschrichtius robustus ER-17-0199.</title>
        <authorList>
            <person name="Bruniche-Olsen A."/>
            <person name="Black A.N."/>
            <person name="Fields C.J."/>
            <person name="Walden K."/>
            <person name="Dewoody J.A."/>
        </authorList>
    </citation>
    <scope>NUCLEOTIDE SEQUENCE [LARGE SCALE GENOMIC DNA]</scope>
    <source>
        <strain evidence="2">ER-17-0199</strain>
        <tissue evidence="2">Blubber</tissue>
    </source>
</reference>
<dbReference type="GO" id="GO:0003924">
    <property type="term" value="F:GTPase activity"/>
    <property type="evidence" value="ECO:0007669"/>
    <property type="project" value="TreeGrafter"/>
</dbReference>
<dbReference type="GO" id="GO:1990904">
    <property type="term" value="C:ribonucleoprotein complex"/>
    <property type="evidence" value="ECO:0007669"/>
    <property type="project" value="TreeGrafter"/>
</dbReference>
<dbReference type="Proteomes" id="UP001159641">
    <property type="component" value="Unassembled WGS sequence"/>
</dbReference>
<feature type="region of interest" description="Disordered" evidence="1">
    <location>
        <begin position="85"/>
        <end position="145"/>
    </location>
</feature>
<dbReference type="GO" id="GO:0042256">
    <property type="term" value="P:cytosolic ribosome assembly"/>
    <property type="evidence" value="ECO:0007669"/>
    <property type="project" value="TreeGrafter"/>
</dbReference>
<evidence type="ECO:0000313" key="3">
    <source>
        <dbReference type="Proteomes" id="UP001159641"/>
    </source>
</evidence>
<proteinExistence type="predicted"/>
<dbReference type="AlphaFoldDB" id="A0AB34GEC5"/>
<name>A0AB34GEC5_ESCRO</name>
<feature type="compositionally biased region" description="Polar residues" evidence="1">
    <location>
        <begin position="109"/>
        <end position="119"/>
    </location>
</feature>
<accession>A0AB34GEC5</accession>
<dbReference type="GO" id="GO:0005829">
    <property type="term" value="C:cytosol"/>
    <property type="evidence" value="ECO:0007669"/>
    <property type="project" value="TreeGrafter"/>
</dbReference>